<accession>A0A9P0Z402</accession>
<dbReference type="AlphaFoldDB" id="A0A9P0Z402"/>
<sequence>MATQAGLSHLAEVLDNGGAICFSLGHRDNMHTPRGCACSIWYCGWCSATYQLEFLHQGPPPTLLSPGVLSRMYGAHDLQWFVGSVVESSQETTASVREEVVLRRSTRTIYLNKRYFSGEFVVNFNFGWLTTS</sequence>
<proteinExistence type="predicted"/>
<dbReference type="OrthoDB" id="10499182at2759"/>
<protein>
    <submittedName>
        <fullName evidence="1">Uncharacterized protein</fullName>
    </submittedName>
</protein>
<keyword evidence="2" id="KW-1185">Reference proteome</keyword>
<organism evidence="1 2">
    <name type="scientific">Cuscuta europaea</name>
    <name type="common">European dodder</name>
    <dbReference type="NCBI Taxonomy" id="41803"/>
    <lineage>
        <taxon>Eukaryota</taxon>
        <taxon>Viridiplantae</taxon>
        <taxon>Streptophyta</taxon>
        <taxon>Embryophyta</taxon>
        <taxon>Tracheophyta</taxon>
        <taxon>Spermatophyta</taxon>
        <taxon>Magnoliopsida</taxon>
        <taxon>eudicotyledons</taxon>
        <taxon>Gunneridae</taxon>
        <taxon>Pentapetalae</taxon>
        <taxon>asterids</taxon>
        <taxon>lamiids</taxon>
        <taxon>Solanales</taxon>
        <taxon>Convolvulaceae</taxon>
        <taxon>Cuscuteae</taxon>
        <taxon>Cuscuta</taxon>
        <taxon>Cuscuta subgen. Cuscuta</taxon>
    </lineage>
</organism>
<dbReference type="EMBL" id="CAMAPE010000019">
    <property type="protein sequence ID" value="CAH9085982.1"/>
    <property type="molecule type" value="Genomic_DNA"/>
</dbReference>
<gene>
    <name evidence="1" type="ORF">CEURO_LOCUS9435</name>
</gene>
<name>A0A9P0Z402_CUSEU</name>
<comment type="caution">
    <text evidence="1">The sequence shown here is derived from an EMBL/GenBank/DDBJ whole genome shotgun (WGS) entry which is preliminary data.</text>
</comment>
<evidence type="ECO:0000313" key="2">
    <source>
        <dbReference type="Proteomes" id="UP001152484"/>
    </source>
</evidence>
<evidence type="ECO:0000313" key="1">
    <source>
        <dbReference type="EMBL" id="CAH9085982.1"/>
    </source>
</evidence>
<reference evidence="1" key="1">
    <citation type="submission" date="2022-07" db="EMBL/GenBank/DDBJ databases">
        <authorList>
            <person name="Macas J."/>
            <person name="Novak P."/>
            <person name="Neumann P."/>
        </authorList>
    </citation>
    <scope>NUCLEOTIDE SEQUENCE</scope>
</reference>
<dbReference type="Proteomes" id="UP001152484">
    <property type="component" value="Unassembled WGS sequence"/>
</dbReference>